<dbReference type="PANTHER" id="PTHR12631">
    <property type="entry name" value="ALPHA-L-IDURONIDASE"/>
    <property type="match status" value="1"/>
</dbReference>
<dbReference type="InterPro" id="IPR001360">
    <property type="entry name" value="Glyco_hydro_1"/>
</dbReference>
<comment type="caution">
    <text evidence="1">The sequence shown here is derived from an EMBL/GenBank/DDBJ whole genome shotgun (WGS) entry which is preliminary data.</text>
</comment>
<proteinExistence type="predicted"/>
<dbReference type="Gene3D" id="3.20.20.80">
    <property type="entry name" value="Glycosidases"/>
    <property type="match status" value="1"/>
</dbReference>
<keyword evidence="1" id="KW-0378">Hydrolase</keyword>
<dbReference type="InterPro" id="IPR017853">
    <property type="entry name" value="GH"/>
</dbReference>
<keyword evidence="2" id="KW-1185">Reference proteome</keyword>
<dbReference type="RefSeq" id="WP_181050229.1">
    <property type="nucleotide sequence ID" value="NZ_JACDXJ010000001.1"/>
</dbReference>
<sequence>MTQALPSRSKLHRLTEPDAFWWSTGIEDTFITAPHPVTGRTLDEYELTGHYDRWHDDLGLVAELGVPCARYGVPWHRIQPTPTTWDWTFPDETLERLLDLGVDPQVDLVHYGLPEWIEGAFLHPDYPKLVSDYAARLAERFRGRITWYTPLNEPRITGWYCGRLGWWPPFRRSWPGFVALMLAIAKGMVETVKALESVDPEIVPYFVDATDLFDTDDPAFEDEARRRQDIVFLALDLVSGRIDERHSLWAWLLKNGAREADLAYFQDNAVALPVIGMNLYPMFTQKKLLRDAGGRFRIRMPYAGAELITRLGRLYYERYGAPLMVSETASMGSLRRRLDWLEASVAATRQLREDGIPLVGYTWWPMFALVTWAYRQGNRPVNEHLAQMGLWDIVPDEADPLRRVRTSGVDIYRRLVRGGAESVGMLSQAPSRAAAAL</sequence>
<dbReference type="GO" id="GO:0004553">
    <property type="term" value="F:hydrolase activity, hydrolyzing O-glycosyl compounds"/>
    <property type="evidence" value="ECO:0007669"/>
    <property type="project" value="InterPro"/>
</dbReference>
<protein>
    <submittedName>
        <fullName evidence="1">Glycoside hydrolase family 1 protein</fullName>
    </submittedName>
</protein>
<dbReference type="GO" id="GO:0005975">
    <property type="term" value="P:carbohydrate metabolic process"/>
    <property type="evidence" value="ECO:0007669"/>
    <property type="project" value="InterPro"/>
</dbReference>
<reference evidence="1 2" key="1">
    <citation type="submission" date="2020-07" db="EMBL/GenBank/DDBJ databases">
        <title>Draft genome and description of Microvirga mediterraneensis Marseille-Q2068 sp. nov.</title>
        <authorList>
            <person name="Boxberger M."/>
        </authorList>
    </citation>
    <scope>NUCLEOTIDE SEQUENCE [LARGE SCALE GENOMIC DNA]</scope>
    <source>
        <strain evidence="1 2">Marseille-Q2068</strain>
    </source>
</reference>
<dbReference type="InterPro" id="IPR051923">
    <property type="entry name" value="Glycosyl_Hydrolase_39"/>
</dbReference>
<gene>
    <name evidence="1" type="ORF">H0S73_00120</name>
</gene>
<dbReference type="PANTHER" id="PTHR12631:SF10">
    <property type="entry name" value="BETA-XYLOSIDASE-LIKE PROTEIN-RELATED"/>
    <property type="match status" value="1"/>
</dbReference>
<dbReference type="EMBL" id="JACDXJ010000001">
    <property type="protein sequence ID" value="MBA1154527.1"/>
    <property type="molecule type" value="Genomic_DNA"/>
</dbReference>
<dbReference type="Pfam" id="PF00232">
    <property type="entry name" value="Glyco_hydro_1"/>
    <property type="match status" value="1"/>
</dbReference>
<organism evidence="1 2">
    <name type="scientific">Microvirga mediterraneensis</name>
    <dbReference type="NCBI Taxonomy" id="2754695"/>
    <lineage>
        <taxon>Bacteria</taxon>
        <taxon>Pseudomonadati</taxon>
        <taxon>Pseudomonadota</taxon>
        <taxon>Alphaproteobacteria</taxon>
        <taxon>Hyphomicrobiales</taxon>
        <taxon>Methylobacteriaceae</taxon>
        <taxon>Microvirga</taxon>
    </lineage>
</organism>
<dbReference type="Proteomes" id="UP000572984">
    <property type="component" value="Unassembled WGS sequence"/>
</dbReference>
<accession>A0A838BG33</accession>
<evidence type="ECO:0000313" key="2">
    <source>
        <dbReference type="Proteomes" id="UP000572984"/>
    </source>
</evidence>
<name>A0A838BG33_9HYPH</name>
<evidence type="ECO:0000313" key="1">
    <source>
        <dbReference type="EMBL" id="MBA1154527.1"/>
    </source>
</evidence>
<dbReference type="SUPFAM" id="SSF51445">
    <property type="entry name" value="(Trans)glycosidases"/>
    <property type="match status" value="1"/>
</dbReference>
<dbReference type="AlphaFoldDB" id="A0A838BG33"/>